<dbReference type="AlphaFoldDB" id="A0A6C0DC56"/>
<accession>A0A6C0DC56</accession>
<name>A0A6C0DC56_9ZZZZ</name>
<reference evidence="1" key="1">
    <citation type="journal article" date="2020" name="Nature">
        <title>Giant virus diversity and host interactions through global metagenomics.</title>
        <authorList>
            <person name="Schulz F."/>
            <person name="Roux S."/>
            <person name="Paez-Espino D."/>
            <person name="Jungbluth S."/>
            <person name="Walsh D.A."/>
            <person name="Denef V.J."/>
            <person name="McMahon K.D."/>
            <person name="Konstantinidis K.T."/>
            <person name="Eloe-Fadrosh E.A."/>
            <person name="Kyrpides N.C."/>
            <person name="Woyke T."/>
        </authorList>
    </citation>
    <scope>NUCLEOTIDE SEQUENCE</scope>
    <source>
        <strain evidence="1">GVMAG-M-3300023174-141</strain>
    </source>
</reference>
<sequence>MYEYSGIGKDNKKYYRKKCKSCRLVEKNVLIEKKKRKEKEIITTKQCIDCNITKDCTEFSHRSVSADGFHPCCKMCYNKKRWRNKDKATCVSTIEEKLCISCNVIKNISLFKPNKKSKDGYYHTCNDCWKPREWNSEKQKISGRKYVETHREKVREKYKRQGLNINRRIRHSLNCRISQLLKQESLSKNNRTLQYIGCDFHFLKKWFEFQFQENMNWDNYGKWEIDHIVPCSSFNLQNIDEQYTCFKWSNLSPCWKIDNIKKGDKIIDSIIQTHKIKIDNFISINPLPTQSGNSVEGTE</sequence>
<protein>
    <submittedName>
        <fullName evidence="1">Uncharacterized protein</fullName>
    </submittedName>
</protein>
<organism evidence="1">
    <name type="scientific">viral metagenome</name>
    <dbReference type="NCBI Taxonomy" id="1070528"/>
    <lineage>
        <taxon>unclassified sequences</taxon>
        <taxon>metagenomes</taxon>
        <taxon>organismal metagenomes</taxon>
    </lineage>
</organism>
<evidence type="ECO:0000313" key="1">
    <source>
        <dbReference type="EMBL" id="QHT14586.1"/>
    </source>
</evidence>
<proteinExistence type="predicted"/>
<dbReference type="EMBL" id="MN739587">
    <property type="protein sequence ID" value="QHT14586.1"/>
    <property type="molecule type" value="Genomic_DNA"/>
</dbReference>